<evidence type="ECO:0000259" key="8">
    <source>
        <dbReference type="Pfam" id="PF01182"/>
    </source>
</evidence>
<evidence type="ECO:0000313" key="9">
    <source>
        <dbReference type="EMBL" id="MBG9375227.1"/>
    </source>
</evidence>
<dbReference type="GO" id="GO:0006098">
    <property type="term" value="P:pentose-phosphate shunt"/>
    <property type="evidence" value="ECO:0007669"/>
    <property type="project" value="InterPro"/>
</dbReference>
<evidence type="ECO:0000256" key="5">
    <source>
        <dbReference type="ARBA" id="ARBA00013198"/>
    </source>
</evidence>
<evidence type="ECO:0000256" key="6">
    <source>
        <dbReference type="ARBA" id="ARBA00020337"/>
    </source>
</evidence>
<dbReference type="SUPFAM" id="SSF100950">
    <property type="entry name" value="NagB/RpiA/CoA transferase-like"/>
    <property type="match status" value="1"/>
</dbReference>
<evidence type="ECO:0000256" key="7">
    <source>
        <dbReference type="RuleBase" id="RU365095"/>
    </source>
</evidence>
<accession>A0A931E326</accession>
<dbReference type="InterPro" id="IPR006148">
    <property type="entry name" value="Glc/Gal-6P_isomerase"/>
</dbReference>
<dbReference type="PANTHER" id="PTHR11054:SF0">
    <property type="entry name" value="6-PHOSPHOGLUCONOLACTONASE"/>
    <property type="match status" value="1"/>
</dbReference>
<protein>
    <recommendedName>
        <fullName evidence="6 7">6-phosphogluconolactonase</fullName>
        <shortName evidence="7">6PGL</shortName>
        <ecNumber evidence="5 7">3.1.1.31</ecNumber>
    </recommendedName>
</protein>
<organism evidence="9 10">
    <name type="scientific">Panacibacter microcysteis</name>
    <dbReference type="NCBI Taxonomy" id="2793269"/>
    <lineage>
        <taxon>Bacteria</taxon>
        <taxon>Pseudomonadati</taxon>
        <taxon>Bacteroidota</taxon>
        <taxon>Chitinophagia</taxon>
        <taxon>Chitinophagales</taxon>
        <taxon>Chitinophagaceae</taxon>
        <taxon>Panacibacter</taxon>
    </lineage>
</organism>
<dbReference type="PANTHER" id="PTHR11054">
    <property type="entry name" value="6-PHOSPHOGLUCONOLACTONASE"/>
    <property type="match status" value="1"/>
</dbReference>
<evidence type="ECO:0000256" key="2">
    <source>
        <dbReference type="ARBA" id="ARBA00002681"/>
    </source>
</evidence>
<comment type="catalytic activity">
    <reaction evidence="1 7">
        <text>6-phospho-D-glucono-1,5-lactone + H2O = 6-phospho-D-gluconate + H(+)</text>
        <dbReference type="Rhea" id="RHEA:12556"/>
        <dbReference type="ChEBI" id="CHEBI:15377"/>
        <dbReference type="ChEBI" id="CHEBI:15378"/>
        <dbReference type="ChEBI" id="CHEBI:57955"/>
        <dbReference type="ChEBI" id="CHEBI:58759"/>
        <dbReference type="EC" id="3.1.1.31"/>
    </reaction>
</comment>
<sequence>MNQFHISEDAAAFSKTVADWMVAYISKRLETQDRFTLVLSGGSTPKKLHELLAGEPYKSKIDWRRIHFFWGDDRFVPFNDDRNNAKMAFETLLDHVPVVKGQIHVMQTENITAPDSAKAYEAVLKAYFPSFDKSGSATTFDLVLLGMGDDGHTLSLFPGQTSVIHETEVLCTSLWLEQQEMHRVTLTHPIVNHSAAVAFLVIGANKVQALHEVLEGTYNPDKYPSQIIKPVQGELHWFLDQAAAAGIKH</sequence>
<name>A0A931E326_9BACT</name>
<dbReference type="GO" id="GO:0017057">
    <property type="term" value="F:6-phosphogluconolactonase activity"/>
    <property type="evidence" value="ECO:0007669"/>
    <property type="project" value="UniProtKB-UniRule"/>
</dbReference>
<comment type="similarity">
    <text evidence="4 7">Belongs to the glucosamine/galactosamine-6-phosphate isomerase family. 6-phosphogluconolactonase subfamily.</text>
</comment>
<dbReference type="InterPro" id="IPR039104">
    <property type="entry name" value="6PGL"/>
</dbReference>
<evidence type="ECO:0000256" key="4">
    <source>
        <dbReference type="ARBA" id="ARBA00010662"/>
    </source>
</evidence>
<feature type="domain" description="Glucosamine/galactosamine-6-phosphate isomerase" evidence="8">
    <location>
        <begin position="9"/>
        <end position="237"/>
    </location>
</feature>
<evidence type="ECO:0000313" key="10">
    <source>
        <dbReference type="Proteomes" id="UP000628448"/>
    </source>
</evidence>
<evidence type="ECO:0000256" key="1">
    <source>
        <dbReference type="ARBA" id="ARBA00000832"/>
    </source>
</evidence>
<proteinExistence type="inferred from homology"/>
<keyword evidence="10" id="KW-1185">Reference proteome</keyword>
<dbReference type="InterPro" id="IPR037171">
    <property type="entry name" value="NagB/RpiA_transferase-like"/>
</dbReference>
<dbReference type="Proteomes" id="UP000628448">
    <property type="component" value="Unassembled WGS sequence"/>
</dbReference>
<keyword evidence="7 9" id="KW-0378">Hydrolase</keyword>
<dbReference type="InterPro" id="IPR005900">
    <property type="entry name" value="6-phosphogluconolactonase_DevB"/>
</dbReference>
<reference evidence="9" key="1">
    <citation type="submission" date="2020-11" db="EMBL/GenBank/DDBJ databases">
        <title>Bacterial whole genome sequence for Panacibacter sp. DH6.</title>
        <authorList>
            <person name="Le V."/>
            <person name="Ko S."/>
            <person name="Ahn C.-Y."/>
            <person name="Oh H.-M."/>
        </authorList>
    </citation>
    <scope>NUCLEOTIDE SEQUENCE</scope>
    <source>
        <strain evidence="9">DH6</strain>
    </source>
</reference>
<comment type="caution">
    <text evidence="9">The sequence shown here is derived from an EMBL/GenBank/DDBJ whole genome shotgun (WGS) entry which is preliminary data.</text>
</comment>
<comment type="function">
    <text evidence="2 7">Hydrolysis of 6-phosphogluconolactone to 6-phosphogluconate.</text>
</comment>
<dbReference type="RefSeq" id="WP_196989287.1">
    <property type="nucleotide sequence ID" value="NZ_JADWYR010000001.1"/>
</dbReference>
<dbReference type="Gene3D" id="3.40.50.1360">
    <property type="match status" value="1"/>
</dbReference>
<dbReference type="GO" id="GO:0005975">
    <property type="term" value="P:carbohydrate metabolic process"/>
    <property type="evidence" value="ECO:0007669"/>
    <property type="project" value="UniProtKB-UniRule"/>
</dbReference>
<comment type="pathway">
    <text evidence="3 7">Carbohydrate degradation; pentose phosphate pathway; D-ribulose 5-phosphate from D-glucose 6-phosphate (oxidative stage): step 2/3.</text>
</comment>
<gene>
    <name evidence="7 9" type="primary">pgl</name>
    <name evidence="9" type="ORF">I5907_03225</name>
</gene>
<dbReference type="AlphaFoldDB" id="A0A931E326"/>
<dbReference type="EC" id="3.1.1.31" evidence="5 7"/>
<dbReference type="EMBL" id="JADWYR010000001">
    <property type="protein sequence ID" value="MBG9375227.1"/>
    <property type="molecule type" value="Genomic_DNA"/>
</dbReference>
<dbReference type="NCBIfam" id="TIGR01198">
    <property type="entry name" value="pgl"/>
    <property type="match status" value="1"/>
</dbReference>
<dbReference type="CDD" id="cd01400">
    <property type="entry name" value="6PGL"/>
    <property type="match status" value="1"/>
</dbReference>
<evidence type="ECO:0000256" key="3">
    <source>
        <dbReference type="ARBA" id="ARBA00004961"/>
    </source>
</evidence>
<dbReference type="Pfam" id="PF01182">
    <property type="entry name" value="Glucosamine_iso"/>
    <property type="match status" value="1"/>
</dbReference>